<feature type="compositionally biased region" description="Pro residues" evidence="1">
    <location>
        <begin position="156"/>
        <end position="207"/>
    </location>
</feature>
<feature type="chain" id="PRO_5026685080" evidence="3">
    <location>
        <begin position="30"/>
        <end position="261"/>
    </location>
</feature>
<reference evidence="4 5" key="1">
    <citation type="submission" date="2020-02" db="EMBL/GenBank/DDBJ databases">
        <title>Draft Genome Sequence of Verrucosispora sp. Strain CWR15, Isolated from Gulf of Mexico Sponge.</title>
        <authorList>
            <person name="Kennedy S.J."/>
            <person name="Cella E."/>
            <person name="Azarian T."/>
            <person name="Baker B.J."/>
            <person name="Shaw L.N."/>
        </authorList>
    </citation>
    <scope>NUCLEOTIDE SEQUENCE [LARGE SCALE GENOMIC DNA]</scope>
    <source>
        <strain evidence="4 5">CWR15</strain>
    </source>
</reference>
<comment type="caution">
    <text evidence="4">The sequence shown here is derived from an EMBL/GenBank/DDBJ whole genome shotgun (WGS) entry which is preliminary data.</text>
</comment>
<dbReference type="InterPro" id="IPR006311">
    <property type="entry name" value="TAT_signal"/>
</dbReference>
<feature type="signal peptide" evidence="3">
    <location>
        <begin position="1"/>
        <end position="29"/>
    </location>
</feature>
<evidence type="ECO:0000313" key="4">
    <source>
        <dbReference type="EMBL" id="NGM11631.1"/>
    </source>
</evidence>
<feature type="region of interest" description="Disordered" evidence="1">
    <location>
        <begin position="146"/>
        <end position="225"/>
    </location>
</feature>
<gene>
    <name evidence="4" type="ORF">ENC19_02510</name>
</gene>
<dbReference type="RefSeq" id="WP_164445507.1">
    <property type="nucleotide sequence ID" value="NZ_SAIY01000001.1"/>
</dbReference>
<evidence type="ECO:0000256" key="2">
    <source>
        <dbReference type="SAM" id="Phobius"/>
    </source>
</evidence>
<dbReference type="NCBIfam" id="TIGR01167">
    <property type="entry name" value="LPXTG_anchor"/>
    <property type="match status" value="1"/>
</dbReference>
<keyword evidence="3" id="KW-0732">Signal</keyword>
<accession>A0A6M1L0S5</accession>
<keyword evidence="2" id="KW-0472">Membrane</keyword>
<name>A0A6M1L0S5_9ACTN</name>
<evidence type="ECO:0000256" key="3">
    <source>
        <dbReference type="SAM" id="SignalP"/>
    </source>
</evidence>
<dbReference type="EMBL" id="SAIY01000001">
    <property type="protein sequence ID" value="NGM11631.1"/>
    <property type="molecule type" value="Genomic_DNA"/>
</dbReference>
<feature type="transmembrane region" description="Helical" evidence="2">
    <location>
        <begin position="228"/>
        <end position="250"/>
    </location>
</feature>
<protein>
    <submittedName>
        <fullName evidence="4">LPXTG cell wall anchor domain-containing protein</fullName>
    </submittedName>
</protein>
<sequence>MPQRRHAARAALSGAAAAALISLATPAWASSTVPLHSAHRGSVAADFQQQCADTRFADRPADHDGWHFVLPGGPSVGGFESLTLTFDNGSGTVNVTVPDATDAYPDALYPAGNNGRVIHAYLFTPAGWTLVDGSATISGQGARFNLSHTCAGQPTPESPTPTPTSPESPSPTPTSPESPTPTPTTPESPSPTPTVPESPTPTAPESPVPSDGTGGGGGDDGDLPVTGAAVTTMAVVGVGLIGGGVALVTLRRRRDRITFTS</sequence>
<dbReference type="Proteomes" id="UP000478148">
    <property type="component" value="Unassembled WGS sequence"/>
</dbReference>
<evidence type="ECO:0000256" key="1">
    <source>
        <dbReference type="SAM" id="MobiDB-lite"/>
    </source>
</evidence>
<organism evidence="4 5">
    <name type="scientific">Verrucosispora sioxanthis</name>
    <dbReference type="NCBI Taxonomy" id="2499994"/>
    <lineage>
        <taxon>Bacteria</taxon>
        <taxon>Bacillati</taxon>
        <taxon>Actinomycetota</taxon>
        <taxon>Actinomycetes</taxon>
        <taxon>Micromonosporales</taxon>
        <taxon>Micromonosporaceae</taxon>
        <taxon>Micromonospora</taxon>
    </lineage>
</organism>
<keyword evidence="5" id="KW-1185">Reference proteome</keyword>
<proteinExistence type="predicted"/>
<keyword evidence="2" id="KW-0812">Transmembrane</keyword>
<dbReference type="PROSITE" id="PS51318">
    <property type="entry name" value="TAT"/>
    <property type="match status" value="1"/>
</dbReference>
<dbReference type="AlphaFoldDB" id="A0A6M1L0S5"/>
<evidence type="ECO:0000313" key="5">
    <source>
        <dbReference type="Proteomes" id="UP000478148"/>
    </source>
</evidence>
<keyword evidence="2" id="KW-1133">Transmembrane helix</keyword>